<evidence type="ECO:0000313" key="1">
    <source>
        <dbReference type="EMBL" id="KAJ4450581.1"/>
    </source>
</evidence>
<proteinExistence type="predicted"/>
<organism evidence="1 2">
    <name type="scientific">Periplaneta americana</name>
    <name type="common">American cockroach</name>
    <name type="synonym">Blatta americana</name>
    <dbReference type="NCBI Taxonomy" id="6978"/>
    <lineage>
        <taxon>Eukaryota</taxon>
        <taxon>Metazoa</taxon>
        <taxon>Ecdysozoa</taxon>
        <taxon>Arthropoda</taxon>
        <taxon>Hexapoda</taxon>
        <taxon>Insecta</taxon>
        <taxon>Pterygota</taxon>
        <taxon>Neoptera</taxon>
        <taxon>Polyneoptera</taxon>
        <taxon>Dictyoptera</taxon>
        <taxon>Blattodea</taxon>
        <taxon>Blattoidea</taxon>
        <taxon>Blattidae</taxon>
        <taxon>Blattinae</taxon>
        <taxon>Periplaneta</taxon>
    </lineage>
</organism>
<comment type="caution">
    <text evidence="1">The sequence shown here is derived from an EMBL/GenBank/DDBJ whole genome shotgun (WGS) entry which is preliminary data.</text>
</comment>
<dbReference type="Proteomes" id="UP001148838">
    <property type="component" value="Unassembled WGS sequence"/>
</dbReference>
<reference evidence="1 2" key="1">
    <citation type="journal article" date="2022" name="Allergy">
        <title>Genome assembly and annotation of Periplaneta americana reveal a comprehensive cockroach allergen profile.</title>
        <authorList>
            <person name="Wang L."/>
            <person name="Xiong Q."/>
            <person name="Saelim N."/>
            <person name="Wang L."/>
            <person name="Nong W."/>
            <person name="Wan A.T."/>
            <person name="Shi M."/>
            <person name="Liu X."/>
            <person name="Cao Q."/>
            <person name="Hui J.H.L."/>
            <person name="Sookrung N."/>
            <person name="Leung T.F."/>
            <person name="Tungtrongchitr A."/>
            <person name="Tsui S.K.W."/>
        </authorList>
    </citation>
    <scope>NUCLEOTIDE SEQUENCE [LARGE SCALE GENOMIC DNA]</scope>
    <source>
        <strain evidence="1">PWHHKU_190912</strain>
    </source>
</reference>
<accession>A0ABQ8TV43</accession>
<protein>
    <submittedName>
        <fullName evidence="1">Uncharacterized protein</fullName>
    </submittedName>
</protein>
<gene>
    <name evidence="1" type="ORF">ANN_02006</name>
</gene>
<evidence type="ECO:0000313" key="2">
    <source>
        <dbReference type="Proteomes" id="UP001148838"/>
    </source>
</evidence>
<name>A0ABQ8TV43_PERAM</name>
<sequence length="112" mass="13257">MPQPFFTYLLTSLSDKNRYGLEMIRDKFSISDMERIEKVKARFLKRALEAGKFAPNSYMYLLARETFFIEDLRMKMALPSNESYNEVIARRTTKQRGVDSNLFCTDAMIYRD</sequence>
<dbReference type="EMBL" id="JAJSOF020000001">
    <property type="protein sequence ID" value="KAJ4450581.1"/>
    <property type="molecule type" value="Genomic_DNA"/>
</dbReference>
<keyword evidence="2" id="KW-1185">Reference proteome</keyword>